<sequence length="378" mass="41541">MLPLLLIFVLLAQHALAFPRQHRANEKPLPYSLHDSRDTRSRSYKIPSAVQNGTSKAQFEIPTPATTLDIETLFRLDAPQIDSINNSVFDWWYFDAVSETNPDDSLVVTFFSSSAEAFPFLDANESSVLTVWLWASFANGTVFYDSVPATVATVTGADGAGTNSSGEWSSTGFSWAALTEDLSRYEIIIASEKLQVEGRLTLTSNWSDQRFVDSVHSWYWGHGRLGPYSIVWFSYLAMDDPTNATYVSSYVAKDGEVLVSACDPSILTVRPIGSPGTTGGRYPPRVGDLPEGFRLEYDLGEGGGRLEVNVSVRTVVAGDGEYYMRWTGDMVGEVIESESRRPQDVGGGGPKKEMGERSERSSSSLVGVAVLEQFVMME</sequence>
<accession>A0A0M8PDC1</accession>
<dbReference type="STRING" id="229535.A0A0M8PDC1"/>
<evidence type="ECO:0000256" key="2">
    <source>
        <dbReference type="SAM" id="SignalP"/>
    </source>
</evidence>
<evidence type="ECO:0000313" key="5">
    <source>
        <dbReference type="EMBL" id="KOS46294.1"/>
    </source>
</evidence>
<keyword evidence="2" id="KW-0732">Signal</keyword>
<organism evidence="5 6">
    <name type="scientific">Penicillium nordicum</name>
    <dbReference type="NCBI Taxonomy" id="229535"/>
    <lineage>
        <taxon>Eukaryota</taxon>
        <taxon>Fungi</taxon>
        <taxon>Dikarya</taxon>
        <taxon>Ascomycota</taxon>
        <taxon>Pezizomycotina</taxon>
        <taxon>Eurotiomycetes</taxon>
        <taxon>Eurotiomycetidae</taxon>
        <taxon>Eurotiales</taxon>
        <taxon>Aspergillaceae</taxon>
        <taxon>Penicillium</taxon>
    </lineage>
</organism>
<gene>
    <name evidence="5" type="ORF">ACN38_g2783</name>
</gene>
<dbReference type="SUPFAM" id="SSF159245">
    <property type="entry name" value="AttH-like"/>
    <property type="match status" value="1"/>
</dbReference>
<dbReference type="OrthoDB" id="5344254at2759"/>
<proteinExistence type="predicted"/>
<evidence type="ECO:0000259" key="3">
    <source>
        <dbReference type="Pfam" id="PF24137"/>
    </source>
</evidence>
<evidence type="ECO:0000313" key="6">
    <source>
        <dbReference type="Proteomes" id="UP000037696"/>
    </source>
</evidence>
<feature type="chain" id="PRO_5005819903" description="AttH domain-containing protein" evidence="2">
    <location>
        <begin position="18"/>
        <end position="378"/>
    </location>
</feature>
<reference evidence="5 6" key="1">
    <citation type="submission" date="2015-08" db="EMBL/GenBank/DDBJ databases">
        <title>Genome sequencing of Penicillium nordicum.</title>
        <authorList>
            <person name="Nguyen H.D."/>
            <person name="Seifert K.A."/>
        </authorList>
    </citation>
    <scope>NUCLEOTIDE SEQUENCE [LARGE SCALE GENOMIC DNA]</scope>
    <source>
        <strain evidence="5 6">DAOMC 185683</strain>
    </source>
</reference>
<protein>
    <recommendedName>
        <fullName evidence="7">AttH domain-containing protein</fullName>
    </recommendedName>
</protein>
<feature type="region of interest" description="Disordered" evidence="1">
    <location>
        <begin position="334"/>
        <end position="364"/>
    </location>
</feature>
<evidence type="ECO:0000256" key="1">
    <source>
        <dbReference type="SAM" id="MobiDB-lite"/>
    </source>
</evidence>
<dbReference type="Proteomes" id="UP000037696">
    <property type="component" value="Unassembled WGS sequence"/>
</dbReference>
<feature type="compositionally biased region" description="Basic and acidic residues" evidence="1">
    <location>
        <begin position="350"/>
        <end position="360"/>
    </location>
</feature>
<feature type="domain" description="Diels-Alderase N-terminal" evidence="3">
    <location>
        <begin position="81"/>
        <end position="205"/>
    </location>
</feature>
<keyword evidence="6" id="KW-1185">Reference proteome</keyword>
<dbReference type="InterPro" id="IPR056402">
    <property type="entry name" value="DA_N"/>
</dbReference>
<feature type="signal peptide" evidence="2">
    <location>
        <begin position="1"/>
        <end position="17"/>
    </location>
</feature>
<evidence type="ECO:0000259" key="4">
    <source>
        <dbReference type="Pfam" id="PF25581"/>
    </source>
</evidence>
<feature type="domain" description="AsqO/PenF-like C-terminal" evidence="4">
    <location>
        <begin position="213"/>
        <end position="338"/>
    </location>
</feature>
<dbReference type="Pfam" id="PF25581">
    <property type="entry name" value="AsqO_C"/>
    <property type="match status" value="1"/>
</dbReference>
<comment type="caution">
    <text evidence="5">The sequence shown here is derived from an EMBL/GenBank/DDBJ whole genome shotgun (WGS) entry which is preliminary data.</text>
</comment>
<dbReference type="EMBL" id="LHQQ01000031">
    <property type="protein sequence ID" value="KOS46294.1"/>
    <property type="molecule type" value="Genomic_DNA"/>
</dbReference>
<evidence type="ECO:0008006" key="7">
    <source>
        <dbReference type="Google" id="ProtNLM"/>
    </source>
</evidence>
<name>A0A0M8PDC1_9EURO</name>
<dbReference type="InterPro" id="IPR057722">
    <property type="entry name" value="AsqO/PenF-like_C"/>
</dbReference>
<dbReference type="AlphaFoldDB" id="A0A0M8PDC1"/>
<dbReference type="Pfam" id="PF24137">
    <property type="entry name" value="DA_N"/>
    <property type="match status" value="1"/>
</dbReference>